<feature type="domain" description="Helicase C-terminal" evidence="6">
    <location>
        <begin position="8"/>
        <end position="140"/>
    </location>
</feature>
<dbReference type="InterPro" id="IPR027417">
    <property type="entry name" value="P-loop_NTPase"/>
</dbReference>
<dbReference type="Proteomes" id="UP000615446">
    <property type="component" value="Unassembled WGS sequence"/>
</dbReference>
<dbReference type="OrthoDB" id="10261556at2759"/>
<protein>
    <recommendedName>
        <fullName evidence="5">DNA 3'-5' helicase</fullName>
        <ecNumber evidence="5">5.6.2.4</ecNumber>
    </recommendedName>
</protein>
<dbReference type="AlphaFoldDB" id="A0A8H3LTH5"/>
<reference evidence="7" key="1">
    <citation type="submission" date="2019-10" db="EMBL/GenBank/DDBJ databases">
        <title>Conservation and host-specific expression of non-tandemly repeated heterogenous ribosome RNA gene in arbuscular mycorrhizal fungi.</title>
        <authorList>
            <person name="Maeda T."/>
            <person name="Kobayashi Y."/>
            <person name="Nakagawa T."/>
            <person name="Ezawa T."/>
            <person name="Yamaguchi K."/>
            <person name="Bino T."/>
            <person name="Nishimoto Y."/>
            <person name="Shigenobu S."/>
            <person name="Kawaguchi M."/>
        </authorList>
    </citation>
    <scope>NUCLEOTIDE SEQUENCE</scope>
    <source>
        <strain evidence="7">HR1</strain>
    </source>
</reference>
<dbReference type="PROSITE" id="PS51194">
    <property type="entry name" value="HELICASE_CTER"/>
    <property type="match status" value="1"/>
</dbReference>
<dbReference type="PANTHER" id="PTHR13710">
    <property type="entry name" value="DNA HELICASE RECQ FAMILY MEMBER"/>
    <property type="match status" value="1"/>
</dbReference>
<organism evidence="7 8">
    <name type="scientific">Rhizophagus clarus</name>
    <dbReference type="NCBI Taxonomy" id="94130"/>
    <lineage>
        <taxon>Eukaryota</taxon>
        <taxon>Fungi</taxon>
        <taxon>Fungi incertae sedis</taxon>
        <taxon>Mucoromycota</taxon>
        <taxon>Glomeromycotina</taxon>
        <taxon>Glomeromycetes</taxon>
        <taxon>Glomerales</taxon>
        <taxon>Glomeraceae</taxon>
        <taxon>Rhizophagus</taxon>
    </lineage>
</organism>
<sequence>MKTGGEKTLCYALSAVCSKGLTIVFSPLKALIENQKVTIKNLNSISIGYFHGGLHNDERKIAMNNWKSNNMQIMVTTSVFGMDINSNNIHVVIHAEAPMTNLIQEAKHAGHNRNIATHVIFFSKKNIQTNYSILVEYCET</sequence>
<dbReference type="GO" id="GO:0006281">
    <property type="term" value="P:DNA repair"/>
    <property type="evidence" value="ECO:0007669"/>
    <property type="project" value="TreeGrafter"/>
</dbReference>
<comment type="similarity">
    <text evidence="1">Belongs to the helicase family. RecQ subfamily.</text>
</comment>
<evidence type="ECO:0000256" key="2">
    <source>
        <dbReference type="ARBA" id="ARBA00023125"/>
    </source>
</evidence>
<evidence type="ECO:0000256" key="1">
    <source>
        <dbReference type="ARBA" id="ARBA00005446"/>
    </source>
</evidence>
<dbReference type="Pfam" id="PF00271">
    <property type="entry name" value="Helicase_C"/>
    <property type="match status" value="1"/>
</dbReference>
<dbReference type="PANTHER" id="PTHR13710:SF105">
    <property type="entry name" value="ATP-DEPENDENT DNA HELICASE Q1"/>
    <property type="match status" value="1"/>
</dbReference>
<evidence type="ECO:0000256" key="4">
    <source>
        <dbReference type="ARBA" id="ARBA00034617"/>
    </source>
</evidence>
<dbReference type="GO" id="GO:0043138">
    <property type="term" value="F:3'-5' DNA helicase activity"/>
    <property type="evidence" value="ECO:0007669"/>
    <property type="project" value="UniProtKB-EC"/>
</dbReference>
<dbReference type="GO" id="GO:0005694">
    <property type="term" value="C:chromosome"/>
    <property type="evidence" value="ECO:0007669"/>
    <property type="project" value="TreeGrafter"/>
</dbReference>
<dbReference type="GO" id="GO:0006310">
    <property type="term" value="P:DNA recombination"/>
    <property type="evidence" value="ECO:0007669"/>
    <property type="project" value="TreeGrafter"/>
</dbReference>
<comment type="caution">
    <text evidence="7">The sequence shown here is derived from an EMBL/GenBank/DDBJ whole genome shotgun (WGS) entry which is preliminary data.</text>
</comment>
<keyword evidence="3" id="KW-0413">Isomerase</keyword>
<dbReference type="GO" id="GO:0005737">
    <property type="term" value="C:cytoplasm"/>
    <property type="evidence" value="ECO:0007669"/>
    <property type="project" value="TreeGrafter"/>
</dbReference>
<keyword evidence="2" id="KW-0238">DNA-binding</keyword>
<gene>
    <name evidence="7" type="ORF">RCL2_001931100</name>
</gene>
<dbReference type="SUPFAM" id="SSF52540">
    <property type="entry name" value="P-loop containing nucleoside triphosphate hydrolases"/>
    <property type="match status" value="1"/>
</dbReference>
<evidence type="ECO:0000256" key="3">
    <source>
        <dbReference type="ARBA" id="ARBA00023235"/>
    </source>
</evidence>
<evidence type="ECO:0000256" key="5">
    <source>
        <dbReference type="ARBA" id="ARBA00034808"/>
    </source>
</evidence>
<name>A0A8H3LTH5_9GLOM</name>
<dbReference type="EMBL" id="BLAL01000215">
    <property type="protein sequence ID" value="GES92537.1"/>
    <property type="molecule type" value="Genomic_DNA"/>
</dbReference>
<dbReference type="GO" id="GO:0003677">
    <property type="term" value="F:DNA binding"/>
    <property type="evidence" value="ECO:0007669"/>
    <property type="project" value="UniProtKB-KW"/>
</dbReference>
<evidence type="ECO:0000313" key="7">
    <source>
        <dbReference type="EMBL" id="GES92537.1"/>
    </source>
</evidence>
<proteinExistence type="inferred from homology"/>
<dbReference type="InterPro" id="IPR001650">
    <property type="entry name" value="Helicase_C-like"/>
</dbReference>
<dbReference type="GO" id="GO:0009378">
    <property type="term" value="F:four-way junction helicase activity"/>
    <property type="evidence" value="ECO:0007669"/>
    <property type="project" value="TreeGrafter"/>
</dbReference>
<accession>A0A8H3LTH5</accession>
<dbReference type="EC" id="5.6.2.4" evidence="5"/>
<evidence type="ECO:0000313" key="8">
    <source>
        <dbReference type="Proteomes" id="UP000615446"/>
    </source>
</evidence>
<comment type="catalytic activity">
    <reaction evidence="4">
        <text>Couples ATP hydrolysis with the unwinding of duplex DNA by translocating in the 3'-5' direction.</text>
        <dbReference type="EC" id="5.6.2.4"/>
    </reaction>
</comment>
<evidence type="ECO:0000259" key="6">
    <source>
        <dbReference type="PROSITE" id="PS51194"/>
    </source>
</evidence>
<dbReference type="Gene3D" id="3.40.50.300">
    <property type="entry name" value="P-loop containing nucleotide triphosphate hydrolases"/>
    <property type="match status" value="1"/>
</dbReference>